<dbReference type="AlphaFoldDB" id="A0A4P9VF11"/>
<dbReference type="Proteomes" id="UP000257039">
    <property type="component" value="Unassembled WGS sequence"/>
</dbReference>
<evidence type="ECO:0000313" key="4">
    <source>
        <dbReference type="Proteomes" id="UP000257039"/>
    </source>
</evidence>
<name>A0A4P9VF11_9GAMM</name>
<proteinExistence type="predicted"/>
<evidence type="ECO:0008006" key="5">
    <source>
        <dbReference type="Google" id="ProtNLM"/>
    </source>
</evidence>
<comment type="caution">
    <text evidence="3">The sequence shown here is derived from an EMBL/GenBank/DDBJ whole genome shotgun (WGS) entry which is preliminary data.</text>
</comment>
<evidence type="ECO:0000313" key="3">
    <source>
        <dbReference type="EMBL" id="RDH41655.1"/>
    </source>
</evidence>
<gene>
    <name evidence="3" type="ORF">B9G39_27285</name>
</gene>
<keyword evidence="2" id="KW-0812">Transmembrane</keyword>
<keyword evidence="2" id="KW-0472">Membrane</keyword>
<reference evidence="3 4" key="1">
    <citation type="submission" date="2017-04" db="EMBL/GenBank/DDBJ databases">
        <title>Draft genome sequence of Zooshikella ganghwensis VG4 isolated from Red Sea sediments.</title>
        <authorList>
            <person name="Rehman Z."/>
            <person name="Alam I."/>
            <person name="Kamau A."/>
            <person name="Bajic V."/>
            <person name="Leiknes T."/>
        </authorList>
    </citation>
    <scope>NUCLEOTIDE SEQUENCE [LARGE SCALE GENOMIC DNA]</scope>
    <source>
        <strain evidence="3 4">VG4</strain>
    </source>
</reference>
<dbReference type="EMBL" id="NDXW01000005">
    <property type="protein sequence ID" value="RDH41655.1"/>
    <property type="molecule type" value="Genomic_DNA"/>
</dbReference>
<evidence type="ECO:0000256" key="1">
    <source>
        <dbReference type="SAM" id="Coils"/>
    </source>
</evidence>
<dbReference type="RefSeq" id="WP_094789705.1">
    <property type="nucleotide sequence ID" value="NZ_NDXW01000005.1"/>
</dbReference>
<feature type="coiled-coil region" evidence="1">
    <location>
        <begin position="49"/>
        <end position="97"/>
    </location>
</feature>
<evidence type="ECO:0000256" key="2">
    <source>
        <dbReference type="SAM" id="Phobius"/>
    </source>
</evidence>
<feature type="transmembrane region" description="Helical" evidence="2">
    <location>
        <begin position="391"/>
        <end position="414"/>
    </location>
</feature>
<keyword evidence="4" id="KW-1185">Reference proteome</keyword>
<keyword evidence="2" id="KW-1133">Transmembrane helix</keyword>
<accession>A0A4P9VF11</accession>
<keyword evidence="1" id="KW-0175">Coiled coil</keyword>
<sequence>MSKLALNIAIGAFLDKSLGKSIKKSQASAAKLGKAYRETNKQLAAVKDLNKYKNKLAELKTKQANTTQSSHRLAEGIKNVERQYRSAKRSAKKYGIEINNVAKAQKKLQRKAALQKFGNKMMPGLGKAATGLKRGAGIAAGGITGLFGLSAWTANRLDPIAKTADKLGIGIEALQEFQYAAERSGLSVKQFNVGTQRMVRRVAEAAKGTGTAKGALQELGLNAQWLGKLKPEQQLDQVAEALSQVKNQNDRVRLAMKLFDSEGVGMVNMLKDGRKGLQQLRADARATGNVLKEKAARDAENFNDALLDAQMAMGGIKNTIGAAMMPAFTGLMRNFKTWIVNYQPQIQAFAKSISSRFKSWAKNVYALGQGFFKVTGIISSFISTTIGWKNLGYILAGLMGVKLFMSIMTFGYFFNPNY</sequence>
<protein>
    <recommendedName>
        <fullName evidence="5">Phage tail tape measure protein</fullName>
    </recommendedName>
</protein>
<organism evidence="3 4">
    <name type="scientific">Zooshikella ganghwensis</name>
    <dbReference type="NCBI Taxonomy" id="202772"/>
    <lineage>
        <taxon>Bacteria</taxon>
        <taxon>Pseudomonadati</taxon>
        <taxon>Pseudomonadota</taxon>
        <taxon>Gammaproteobacteria</taxon>
        <taxon>Oceanospirillales</taxon>
        <taxon>Zooshikellaceae</taxon>
        <taxon>Zooshikella</taxon>
    </lineage>
</organism>